<organism evidence="5 6">
    <name type="scientific">Romanomermis culicivorax</name>
    <name type="common">Nematode worm</name>
    <dbReference type="NCBI Taxonomy" id="13658"/>
    <lineage>
        <taxon>Eukaryota</taxon>
        <taxon>Metazoa</taxon>
        <taxon>Ecdysozoa</taxon>
        <taxon>Nematoda</taxon>
        <taxon>Enoplea</taxon>
        <taxon>Dorylaimia</taxon>
        <taxon>Mermithida</taxon>
        <taxon>Mermithoidea</taxon>
        <taxon>Mermithidae</taxon>
        <taxon>Romanomermis</taxon>
    </lineage>
</organism>
<dbReference type="InterPro" id="IPR032054">
    <property type="entry name" value="Cdt1_C"/>
</dbReference>
<dbReference type="SUPFAM" id="SSF46785">
    <property type="entry name" value="Winged helix' DNA-binding domain"/>
    <property type="match status" value="1"/>
</dbReference>
<dbReference type="OMA" id="CFRQERN"/>
<dbReference type="GO" id="GO:0030174">
    <property type="term" value="P:regulation of DNA-templated DNA replication initiation"/>
    <property type="evidence" value="ECO:0007669"/>
    <property type="project" value="InterPro"/>
</dbReference>
<feature type="compositionally biased region" description="Basic and acidic residues" evidence="3">
    <location>
        <begin position="11"/>
        <end position="20"/>
    </location>
</feature>
<evidence type="ECO:0000256" key="1">
    <source>
        <dbReference type="ARBA" id="ARBA00008356"/>
    </source>
</evidence>
<dbReference type="InterPro" id="IPR036390">
    <property type="entry name" value="WH_DNA-bd_sf"/>
</dbReference>
<dbReference type="InterPro" id="IPR038090">
    <property type="entry name" value="Cdt1_C_WH_dom_sf"/>
</dbReference>
<proteinExistence type="inferred from homology"/>
<name>A0A915J6R8_ROMCU</name>
<dbReference type="InterPro" id="IPR014939">
    <property type="entry name" value="CDT1_Gemini-bd-like"/>
</dbReference>
<dbReference type="InterPro" id="IPR045173">
    <property type="entry name" value="Cdt1"/>
</dbReference>
<reference evidence="6" key="1">
    <citation type="submission" date="2022-11" db="UniProtKB">
        <authorList>
            <consortium name="WormBaseParasite"/>
        </authorList>
    </citation>
    <scope>IDENTIFICATION</scope>
</reference>
<protein>
    <submittedName>
        <fullName evidence="6">CDT1 Geminin-binding domain-containing protein</fullName>
    </submittedName>
</protein>
<dbReference type="PANTHER" id="PTHR28637">
    <property type="entry name" value="DNA REPLICATION FACTOR CDT1"/>
    <property type="match status" value="1"/>
</dbReference>
<dbReference type="SMART" id="SM01075">
    <property type="entry name" value="CDT1"/>
    <property type="match status" value="1"/>
</dbReference>
<evidence type="ECO:0000313" key="6">
    <source>
        <dbReference type="WBParaSite" id="nRc.2.0.1.t21835-RA"/>
    </source>
</evidence>
<feature type="region of interest" description="Disordered" evidence="3">
    <location>
        <begin position="1"/>
        <end position="53"/>
    </location>
</feature>
<dbReference type="GO" id="GO:0070182">
    <property type="term" value="F:DNA polymerase binding"/>
    <property type="evidence" value="ECO:0007669"/>
    <property type="project" value="TreeGrafter"/>
</dbReference>
<feature type="compositionally biased region" description="Polar residues" evidence="3">
    <location>
        <begin position="21"/>
        <end position="31"/>
    </location>
</feature>
<dbReference type="Pfam" id="PF08839">
    <property type="entry name" value="CDT1"/>
    <property type="match status" value="1"/>
</dbReference>
<dbReference type="CDD" id="cd08767">
    <property type="entry name" value="Cdt1_c"/>
    <property type="match status" value="1"/>
</dbReference>
<dbReference type="GO" id="GO:0071163">
    <property type="term" value="P:DNA replication preinitiation complex assembly"/>
    <property type="evidence" value="ECO:0007669"/>
    <property type="project" value="InterPro"/>
</dbReference>
<dbReference type="Pfam" id="PF16679">
    <property type="entry name" value="CDT1_C"/>
    <property type="match status" value="1"/>
</dbReference>
<dbReference type="GO" id="GO:0005634">
    <property type="term" value="C:nucleus"/>
    <property type="evidence" value="ECO:0007669"/>
    <property type="project" value="TreeGrafter"/>
</dbReference>
<dbReference type="WBParaSite" id="nRc.2.0.1.t21835-RA">
    <property type="protein sequence ID" value="nRc.2.0.1.t21835-RA"/>
    <property type="gene ID" value="nRc.2.0.1.g21835"/>
</dbReference>
<feature type="domain" description="CDT1 Geminin-binding" evidence="4">
    <location>
        <begin position="142"/>
        <end position="357"/>
    </location>
</feature>
<evidence type="ECO:0000313" key="5">
    <source>
        <dbReference type="Proteomes" id="UP000887565"/>
    </source>
</evidence>
<feature type="compositionally biased region" description="Polar residues" evidence="3">
    <location>
        <begin position="39"/>
        <end position="53"/>
    </location>
</feature>
<dbReference type="GO" id="GO:0000076">
    <property type="term" value="P:DNA replication checkpoint signaling"/>
    <property type="evidence" value="ECO:0007669"/>
    <property type="project" value="TreeGrafter"/>
</dbReference>
<dbReference type="GO" id="GO:0003677">
    <property type="term" value="F:DNA binding"/>
    <property type="evidence" value="ECO:0007669"/>
    <property type="project" value="InterPro"/>
</dbReference>
<keyword evidence="2" id="KW-0131">Cell cycle</keyword>
<dbReference type="AlphaFoldDB" id="A0A915J6R8"/>
<dbReference type="CDD" id="cd08674">
    <property type="entry name" value="Cdt1_m"/>
    <property type="match status" value="1"/>
</dbReference>
<evidence type="ECO:0000256" key="2">
    <source>
        <dbReference type="ARBA" id="ARBA00023306"/>
    </source>
</evidence>
<evidence type="ECO:0000256" key="3">
    <source>
        <dbReference type="SAM" id="MobiDB-lite"/>
    </source>
</evidence>
<accession>A0A915J6R8</accession>
<dbReference type="Gene3D" id="1.10.10.1420">
    <property type="entry name" value="DNA replication factor Cdt1, C-terminal WH domain"/>
    <property type="match status" value="1"/>
</dbReference>
<dbReference type="Proteomes" id="UP000887565">
    <property type="component" value="Unplaced"/>
</dbReference>
<evidence type="ECO:0000259" key="4">
    <source>
        <dbReference type="SMART" id="SM01075"/>
    </source>
</evidence>
<keyword evidence="5" id="KW-1185">Reference proteome</keyword>
<dbReference type="PANTHER" id="PTHR28637:SF1">
    <property type="entry name" value="DNA REPLICATION FACTOR CDT1"/>
    <property type="match status" value="1"/>
</dbReference>
<dbReference type="GO" id="GO:0000278">
    <property type="term" value="P:mitotic cell cycle"/>
    <property type="evidence" value="ECO:0007669"/>
    <property type="project" value="TreeGrafter"/>
</dbReference>
<feature type="region of interest" description="Disordered" evidence="3">
    <location>
        <begin position="250"/>
        <end position="274"/>
    </location>
</feature>
<sequence>MTSKAQARVTDFFRSRRRDTPTQFKSESSTDASEKVSKTAKSSPAASVSMTTMTAEEMRKKLGKVKNLSELRARMSNFSEVAARLNKAHEDVQLATQSEYDQLSPVKLVEKQASLKTPEKDDFIPAYERYASSSTSVDTLEMPLHYKQLLETFRASDQVISIMFNRNEMITFDKLKGGVQQMTRRNFHENHLGQFKTVYQEAYNYERLKLASKFFSDNSRADRYHLTVSPNLDDDLKNYQIVSPTKTPVKRRLNFNDDDNQRTPPSSPMKSKFLLNGEMKSPSKEDKRKMLSGARLVRRAEIFKRNLIQKLKDEHKKFLTSLTPPVEIPPEKESQLQRWHPMFLSNVPHIPATSLPQPPNSMKVHSALEMLNQHAEKCSTLPPKVKQALQKTIIKNAALDCAQKSIIKTSPISLSGIPTQILEKVRAKEAEMKKRQIFASDATSIRDQRLSRLPQMMRIIKSLFATENKNALLFEVVSRKILDSYQRSIMSASEIEIHLNMIVDLSAGWLTKVELKNKGVYLKLDRKMNANDVMQRVELLGKS</sequence>
<comment type="similarity">
    <text evidence="1">Belongs to the Cdt1 family.</text>
</comment>